<sequence>MTHYSRPDELVFASGAKPGEVQGFPDIPRGWGVAYDQTAGIPPMEWFNALFKRGDEGLRYLLQRGIADWSATEDYPVDAHVQEGGKVWKAKVANLGKRPSVNPGEWVETALTREALKALIQEQLGGGTLNFGQWQWSSATSGGVANGYLALNATNPADATALMIAKSSAEGLDYSRSVALLRAGDTLCIQSRPGGTVAHRFRVTGELVDSGAYRSVPVVYVSGAGGVPASNALLQVLMTPAGASDMGMPLLSVQWWVSRASIPAGCAPADGQLLSRALYPDVWAAIRDGKVPKTSEATWSSDPTQRGMFTEGDGSTTFRMPDYNGKAVGSLGALFLRGDGALSASTAGKIQLDEIKAHSHSINGASGSNTTKLAYLNQNGGGGDFGGASTTFEKGGLETRPLNITGCWIIKMGSEVTNPGAIDAAAVSSTYAKLVTRVEAIEGAGMPLMSVQWWVSRASIPAGCAPADGQLLSRTLYPDVWAAIRDGKVPKTTEATWSSDPTQRGMFTEGDGSTTFRMPDYNGKAVGSLGAVFMRGDGALSVAVAGAIQSDAMQRITGQGGEKWAVETSGTAPAGTGVFKLGTPTVMRISPASATGCTVAFDSAGSPGAKVSDSETRPLNVTGCWIIKMGSGVNNPGAIDAAAVSSTYAKLVTRVEALEMRPRSVGDGQAWQDVTASRASGVTYTNSSGRPKLVSIFAANGLATRGISVGGVLVSQFTPIASGSISTTISAVVPNGTTYSVTAGTSINTWMELA</sequence>
<reference evidence="1 2" key="1">
    <citation type="journal article" date="2020" name="Microbiol. Resour. Announc.">
        <title>Complete genome sequence of Pseudomonas otitidis strain MrB4, isolated from Lake Biwa in Japan.</title>
        <authorList>
            <person name="Miyazaki K."/>
            <person name="Hase E."/>
            <person name="Maruya T."/>
        </authorList>
    </citation>
    <scope>NUCLEOTIDE SEQUENCE [LARGE SCALE GENOMIC DNA]</scope>
    <source>
        <strain evidence="1 2">MrB4</strain>
    </source>
</reference>
<evidence type="ECO:0000313" key="2">
    <source>
        <dbReference type="Proteomes" id="UP000501237"/>
    </source>
</evidence>
<dbReference type="EMBL" id="AP022642">
    <property type="protein sequence ID" value="BCA30189.1"/>
    <property type="molecule type" value="Genomic_DNA"/>
</dbReference>
<proteinExistence type="predicted"/>
<dbReference type="AlphaFoldDB" id="A0A679GRU7"/>
<name>A0A679GRU7_9GAMM</name>
<evidence type="ECO:0008006" key="3">
    <source>
        <dbReference type="Google" id="ProtNLM"/>
    </source>
</evidence>
<dbReference type="Proteomes" id="UP000501237">
    <property type="component" value="Chromosome"/>
</dbReference>
<protein>
    <recommendedName>
        <fullName evidence="3">Tail fiber protein</fullName>
    </recommendedName>
</protein>
<dbReference type="RefSeq" id="WP_172434385.1">
    <property type="nucleotide sequence ID" value="NZ_AP022642.1"/>
</dbReference>
<dbReference type="GeneID" id="57399383"/>
<evidence type="ECO:0000313" key="1">
    <source>
        <dbReference type="EMBL" id="BCA30189.1"/>
    </source>
</evidence>
<dbReference type="SUPFAM" id="SSF88874">
    <property type="entry name" value="Receptor-binding domain of short tail fibre protein gp12"/>
    <property type="match status" value="2"/>
</dbReference>
<dbReference type="KEGG" id="poj:PtoMrB4_41660"/>
<accession>A0A679GRU7</accession>
<organism evidence="1 2">
    <name type="scientific">Metapseudomonas otitidis</name>
    <dbReference type="NCBI Taxonomy" id="319939"/>
    <lineage>
        <taxon>Bacteria</taxon>
        <taxon>Pseudomonadati</taxon>
        <taxon>Pseudomonadota</taxon>
        <taxon>Gammaproteobacteria</taxon>
        <taxon>Pseudomonadales</taxon>
        <taxon>Pseudomonadaceae</taxon>
        <taxon>Metapseudomonas</taxon>
    </lineage>
</organism>
<gene>
    <name evidence="1" type="ORF">PtoMrB4_41660</name>
</gene>